<dbReference type="InterPro" id="IPR013149">
    <property type="entry name" value="ADH-like_C"/>
</dbReference>
<keyword evidence="1" id="KW-0521">NADP</keyword>
<dbReference type="Pfam" id="PF08240">
    <property type="entry name" value="ADH_N"/>
    <property type="match status" value="1"/>
</dbReference>
<proteinExistence type="predicted"/>
<evidence type="ECO:0000259" key="3">
    <source>
        <dbReference type="SMART" id="SM00829"/>
    </source>
</evidence>
<evidence type="ECO:0000313" key="4">
    <source>
        <dbReference type="EMBL" id="ASO19993.1"/>
    </source>
</evidence>
<gene>
    <name evidence="4" type="primary">qorA3</name>
    <name evidence="4" type="ORF">AHOG_11750</name>
</gene>
<evidence type="ECO:0000256" key="1">
    <source>
        <dbReference type="ARBA" id="ARBA00022857"/>
    </source>
</evidence>
<dbReference type="GO" id="GO:0070402">
    <property type="term" value="F:NADPH binding"/>
    <property type="evidence" value="ECO:0007669"/>
    <property type="project" value="TreeGrafter"/>
</dbReference>
<dbReference type="OrthoDB" id="9805883at2"/>
<dbReference type="InterPro" id="IPR020843">
    <property type="entry name" value="ER"/>
</dbReference>
<dbReference type="KEGG" id="ahg:AHOG_11750"/>
<dbReference type="AlphaFoldDB" id="A0A221W2R2"/>
<dbReference type="PANTHER" id="PTHR48106:SF13">
    <property type="entry name" value="QUINONE OXIDOREDUCTASE-RELATED"/>
    <property type="match status" value="1"/>
</dbReference>
<dbReference type="SUPFAM" id="SSF50129">
    <property type="entry name" value="GroES-like"/>
    <property type="match status" value="1"/>
</dbReference>
<feature type="domain" description="Enoyl reductase (ER)" evidence="3">
    <location>
        <begin position="10"/>
        <end position="320"/>
    </location>
</feature>
<dbReference type="InterPro" id="IPR047618">
    <property type="entry name" value="QOR-like"/>
</dbReference>
<dbReference type="CDD" id="cd05286">
    <property type="entry name" value="QOR2"/>
    <property type="match status" value="1"/>
</dbReference>
<evidence type="ECO:0000256" key="2">
    <source>
        <dbReference type="ARBA" id="ARBA00023002"/>
    </source>
</evidence>
<dbReference type="EMBL" id="CP022521">
    <property type="protein sequence ID" value="ASO19993.1"/>
    <property type="molecule type" value="Genomic_DNA"/>
</dbReference>
<protein>
    <submittedName>
        <fullName evidence="4">Quinone oxidoreductase 1</fullName>
        <ecNumber evidence="4">1.6.5.5</ecNumber>
    </submittedName>
</protein>
<accession>A0A221W2R2</accession>
<dbReference type="EC" id="1.6.5.5" evidence="4"/>
<reference evidence="4 5" key="1">
    <citation type="submission" date="2017-07" db="EMBL/GenBank/DDBJ databases">
        <title>Complete genome sequence of Actinoalloteichus hoggarensis DSM 45943, type strain of Actinoalloteichus hoggarensis.</title>
        <authorList>
            <person name="Ruckert C."/>
            <person name="Nouioui I."/>
            <person name="Willmese J."/>
            <person name="van Wezel G."/>
            <person name="Klenk H.-P."/>
            <person name="Kalinowski J."/>
            <person name="Zotchev S.B."/>
        </authorList>
    </citation>
    <scope>NUCLEOTIDE SEQUENCE [LARGE SCALE GENOMIC DNA]</scope>
    <source>
        <strain evidence="4 5">DSM 45943</strain>
    </source>
</reference>
<keyword evidence="5" id="KW-1185">Reference proteome</keyword>
<sequence length="322" mass="32933">MRAIQVAAPGGPETLAYVELPDPTPGPGEVVVASAAAGVNFIDTYQRSGVYPVSYPFIPGQEGAGRVVEVGEGVTAFAVGDRVAWGQGGSGYAERVAVPAANLVALPEGIDERTAAALMLQGLTAHYLAVSTHPIASGETVLIHAAAGGLGLLLTQLAATRGARVIATVSTAEKEALAREAGAAEVIRYTETDFVAGVHELTDGAGVDVVYDGVGKDTFDGGLKVLRRRGLMVLLGGSSGQVPPVDLQRLNSSGGLYVTRPSLVHYLAAPGELAWRAGELFDAVLAGSLRVRVGHEYPLADAAAAHTALASRGTTGKLLLLP</sequence>
<dbReference type="Proteomes" id="UP000204221">
    <property type="component" value="Chromosome"/>
</dbReference>
<dbReference type="RefSeq" id="WP_093941399.1">
    <property type="nucleotide sequence ID" value="NZ_CP022521.1"/>
</dbReference>
<name>A0A221W2R2_9PSEU</name>
<organism evidence="4 5">
    <name type="scientific">Actinoalloteichus hoggarensis</name>
    <dbReference type="NCBI Taxonomy" id="1470176"/>
    <lineage>
        <taxon>Bacteria</taxon>
        <taxon>Bacillati</taxon>
        <taxon>Actinomycetota</taxon>
        <taxon>Actinomycetes</taxon>
        <taxon>Pseudonocardiales</taxon>
        <taxon>Pseudonocardiaceae</taxon>
        <taxon>Actinoalloteichus</taxon>
    </lineage>
</organism>
<dbReference type="GO" id="GO:0005829">
    <property type="term" value="C:cytosol"/>
    <property type="evidence" value="ECO:0007669"/>
    <property type="project" value="TreeGrafter"/>
</dbReference>
<evidence type="ECO:0000313" key="5">
    <source>
        <dbReference type="Proteomes" id="UP000204221"/>
    </source>
</evidence>
<dbReference type="FunFam" id="3.40.50.720:FF:000053">
    <property type="entry name" value="Quinone oxidoreductase 1"/>
    <property type="match status" value="1"/>
</dbReference>
<dbReference type="GO" id="GO:0035925">
    <property type="term" value="F:mRNA 3'-UTR AU-rich region binding"/>
    <property type="evidence" value="ECO:0007669"/>
    <property type="project" value="TreeGrafter"/>
</dbReference>
<dbReference type="SUPFAM" id="SSF51735">
    <property type="entry name" value="NAD(P)-binding Rossmann-fold domains"/>
    <property type="match status" value="1"/>
</dbReference>
<dbReference type="Gene3D" id="3.40.50.720">
    <property type="entry name" value="NAD(P)-binding Rossmann-like Domain"/>
    <property type="match status" value="1"/>
</dbReference>
<dbReference type="SMART" id="SM00829">
    <property type="entry name" value="PKS_ER"/>
    <property type="match status" value="1"/>
</dbReference>
<dbReference type="GO" id="GO:0003960">
    <property type="term" value="F:quinone reductase (NADPH) activity"/>
    <property type="evidence" value="ECO:0007669"/>
    <property type="project" value="UniProtKB-EC"/>
</dbReference>
<dbReference type="InterPro" id="IPR036291">
    <property type="entry name" value="NAD(P)-bd_dom_sf"/>
</dbReference>
<dbReference type="PANTHER" id="PTHR48106">
    <property type="entry name" value="QUINONE OXIDOREDUCTASE PIG3-RELATED"/>
    <property type="match status" value="1"/>
</dbReference>
<dbReference type="Pfam" id="PF00107">
    <property type="entry name" value="ADH_zinc_N"/>
    <property type="match status" value="1"/>
</dbReference>
<dbReference type="Gene3D" id="3.90.180.10">
    <property type="entry name" value="Medium-chain alcohol dehydrogenases, catalytic domain"/>
    <property type="match status" value="1"/>
</dbReference>
<dbReference type="InterPro" id="IPR011032">
    <property type="entry name" value="GroES-like_sf"/>
</dbReference>
<keyword evidence="2 4" id="KW-0560">Oxidoreductase</keyword>
<dbReference type="InterPro" id="IPR013154">
    <property type="entry name" value="ADH-like_N"/>
</dbReference>